<evidence type="ECO:0000313" key="2">
    <source>
        <dbReference type="Proteomes" id="UP000007431"/>
    </source>
</evidence>
<dbReference type="OrthoDB" id="2269034at2759"/>
<dbReference type="Proteomes" id="UP000007431">
    <property type="component" value="Unassembled WGS sequence"/>
</dbReference>
<sequence length="221" mass="24578">MSTAYGSTTVHDLLIEPLVHVFLDAASFDVTNIAENPEKLSHVAPVVVSHVCSRWRAMSLDTPKLWTPVVLSQSACRDGLLPAFSQRRGEGSPTDLIHCPKSIDATVSGGMVAMHSWLSDVSYRRIRTLIARYAWGASIENLRGFPPQTPAQQTMRSRARRRWLSHRGVAGSPPWEKPCQLIILRLEVPAPMPRQIRACRAHLPRRLSMNSKTSGYPAAPR</sequence>
<dbReference type="InParanoid" id="D8QJC7"/>
<dbReference type="AlphaFoldDB" id="D8QJC7"/>
<protein>
    <submittedName>
        <fullName evidence="1">Expressed protein</fullName>
    </submittedName>
</protein>
<dbReference type="EMBL" id="GL377314">
    <property type="protein sequence ID" value="EFI91970.1"/>
    <property type="molecule type" value="Genomic_DNA"/>
</dbReference>
<evidence type="ECO:0000313" key="1">
    <source>
        <dbReference type="EMBL" id="EFI91970.1"/>
    </source>
</evidence>
<gene>
    <name evidence="1" type="ORF">SCHCODRAFT_86166</name>
</gene>
<keyword evidence="2" id="KW-1185">Reference proteome</keyword>
<organism evidence="2">
    <name type="scientific">Schizophyllum commune (strain H4-8 / FGSC 9210)</name>
    <name type="common">Split gill fungus</name>
    <dbReference type="NCBI Taxonomy" id="578458"/>
    <lineage>
        <taxon>Eukaryota</taxon>
        <taxon>Fungi</taxon>
        <taxon>Dikarya</taxon>
        <taxon>Basidiomycota</taxon>
        <taxon>Agaricomycotina</taxon>
        <taxon>Agaricomycetes</taxon>
        <taxon>Agaricomycetidae</taxon>
        <taxon>Agaricales</taxon>
        <taxon>Schizophyllaceae</taxon>
        <taxon>Schizophyllum</taxon>
    </lineage>
</organism>
<reference evidence="1 2" key="1">
    <citation type="journal article" date="2010" name="Nat. Biotechnol.">
        <title>Genome sequence of the model mushroom Schizophyllum commune.</title>
        <authorList>
            <person name="Ohm R.A."/>
            <person name="de Jong J.F."/>
            <person name="Lugones L.G."/>
            <person name="Aerts A."/>
            <person name="Kothe E."/>
            <person name="Stajich J.E."/>
            <person name="de Vries R.P."/>
            <person name="Record E."/>
            <person name="Levasseur A."/>
            <person name="Baker S.E."/>
            <person name="Bartholomew K.A."/>
            <person name="Coutinho P.M."/>
            <person name="Erdmann S."/>
            <person name="Fowler T.J."/>
            <person name="Gathman A.C."/>
            <person name="Lombard V."/>
            <person name="Henrissat B."/>
            <person name="Knabe N."/>
            <person name="Kuees U."/>
            <person name="Lilly W.W."/>
            <person name="Lindquist E."/>
            <person name="Lucas S."/>
            <person name="Magnuson J.K."/>
            <person name="Piumi F."/>
            <person name="Raudaskoski M."/>
            <person name="Salamov A."/>
            <person name="Schmutz J."/>
            <person name="Schwarze F.W.M.R."/>
            <person name="vanKuyk P.A."/>
            <person name="Horton J.S."/>
            <person name="Grigoriev I.V."/>
            <person name="Woesten H.A.B."/>
        </authorList>
    </citation>
    <scope>NUCLEOTIDE SEQUENCE [LARGE SCALE GENOMIC DNA]</scope>
    <source>
        <strain evidence="2">H4-8 / FGSC 9210</strain>
    </source>
</reference>
<dbReference type="HOGENOM" id="CLU_1251302_0_0_1"/>
<accession>D8QJC7</accession>
<dbReference type="VEuPathDB" id="FungiDB:SCHCODRAFT_02096981"/>
<proteinExistence type="predicted"/>
<name>D8QJC7_SCHCM</name>